<dbReference type="AlphaFoldDB" id="A0A9X2XWM2"/>
<dbReference type="PANTHER" id="PTHR33908">
    <property type="entry name" value="MANNOSYLTRANSFERASE YKCB-RELATED"/>
    <property type="match status" value="1"/>
</dbReference>
<dbReference type="GO" id="GO:0010041">
    <property type="term" value="P:response to iron(III) ion"/>
    <property type="evidence" value="ECO:0007669"/>
    <property type="project" value="TreeGrafter"/>
</dbReference>
<feature type="transmembrane region" description="Helical" evidence="8">
    <location>
        <begin position="144"/>
        <end position="162"/>
    </location>
</feature>
<dbReference type="InterPro" id="IPR038731">
    <property type="entry name" value="RgtA/B/C-like"/>
</dbReference>
<dbReference type="Pfam" id="PF13231">
    <property type="entry name" value="PMT_2"/>
    <property type="match status" value="1"/>
</dbReference>
<feature type="transmembrane region" description="Helical" evidence="8">
    <location>
        <begin position="326"/>
        <end position="345"/>
    </location>
</feature>
<evidence type="ECO:0000256" key="3">
    <source>
        <dbReference type="ARBA" id="ARBA00022676"/>
    </source>
</evidence>
<dbReference type="GO" id="GO:0016763">
    <property type="term" value="F:pentosyltransferase activity"/>
    <property type="evidence" value="ECO:0007669"/>
    <property type="project" value="TreeGrafter"/>
</dbReference>
<feature type="transmembrane region" description="Helical" evidence="8">
    <location>
        <begin position="357"/>
        <end position="377"/>
    </location>
</feature>
<feature type="transmembrane region" description="Helical" evidence="8">
    <location>
        <begin position="383"/>
        <end position="401"/>
    </location>
</feature>
<evidence type="ECO:0000313" key="10">
    <source>
        <dbReference type="EMBL" id="MCU7550017.1"/>
    </source>
</evidence>
<evidence type="ECO:0000256" key="1">
    <source>
        <dbReference type="ARBA" id="ARBA00004651"/>
    </source>
</evidence>
<keyword evidence="2" id="KW-1003">Cell membrane</keyword>
<evidence type="ECO:0000259" key="9">
    <source>
        <dbReference type="Pfam" id="PF13231"/>
    </source>
</evidence>
<feature type="transmembrane region" description="Helical" evidence="8">
    <location>
        <begin position="217"/>
        <end position="237"/>
    </location>
</feature>
<dbReference type="RefSeq" id="WP_279297459.1">
    <property type="nucleotide sequence ID" value="NZ_JAOTIF010000009.1"/>
</dbReference>
<evidence type="ECO:0000256" key="2">
    <source>
        <dbReference type="ARBA" id="ARBA00022475"/>
    </source>
</evidence>
<dbReference type="InterPro" id="IPR050297">
    <property type="entry name" value="LipidA_mod_glycosyltrf_83"/>
</dbReference>
<evidence type="ECO:0000256" key="4">
    <source>
        <dbReference type="ARBA" id="ARBA00022679"/>
    </source>
</evidence>
<name>A0A9X2XWM2_9BACT</name>
<evidence type="ECO:0000256" key="5">
    <source>
        <dbReference type="ARBA" id="ARBA00022692"/>
    </source>
</evidence>
<keyword evidence="5 8" id="KW-0812">Transmembrane</keyword>
<evidence type="ECO:0000256" key="6">
    <source>
        <dbReference type="ARBA" id="ARBA00022989"/>
    </source>
</evidence>
<proteinExistence type="predicted"/>
<protein>
    <submittedName>
        <fullName evidence="10">Glycosyltransferase family 39 protein</fullName>
        <ecNumber evidence="10">2.4.-.-</ecNumber>
    </submittedName>
</protein>
<feature type="transmembrane region" description="Helical" evidence="8">
    <location>
        <begin position="191"/>
        <end position="208"/>
    </location>
</feature>
<reference evidence="10" key="2">
    <citation type="submission" date="2023-04" db="EMBL/GenBank/DDBJ databases">
        <title>Paracnuella aquatica gen. nov., sp. nov., a member of the family Chitinophagaceae isolated from a hot spring.</title>
        <authorList>
            <person name="Wang C."/>
        </authorList>
    </citation>
    <scope>NUCLEOTIDE SEQUENCE</scope>
    <source>
        <strain evidence="10">LB-8</strain>
    </source>
</reference>
<feature type="transmembrane region" description="Helical" evidence="8">
    <location>
        <begin position="269"/>
        <end position="290"/>
    </location>
</feature>
<feature type="transmembrane region" description="Helical" evidence="8">
    <location>
        <begin position="12"/>
        <end position="33"/>
    </location>
</feature>
<keyword evidence="6 8" id="KW-1133">Transmembrane helix</keyword>
<feature type="transmembrane region" description="Helical" evidence="8">
    <location>
        <begin position="90"/>
        <end position="111"/>
    </location>
</feature>
<keyword evidence="7 8" id="KW-0472">Membrane</keyword>
<feature type="transmembrane region" description="Helical" evidence="8">
    <location>
        <begin position="169"/>
        <end position="185"/>
    </location>
</feature>
<evidence type="ECO:0000256" key="8">
    <source>
        <dbReference type="SAM" id="Phobius"/>
    </source>
</evidence>
<keyword evidence="11" id="KW-1185">Reference proteome</keyword>
<dbReference type="Proteomes" id="UP001155483">
    <property type="component" value="Unassembled WGS sequence"/>
</dbReference>
<sequence length="545" mass="64073">MINEMSAKRKGVYIFLISFLVLYILSVLINLNYPLLSGEEPRRALVSIEMLHSGNYIMPSIFGEDYFNKPPIFNWILTGFFYITGSESEWVVRLPSLLFLLIFAGTHYFIAKKFLPKTIAALSSLFTLTSADIYFYALQNGGEIDIFYALVVYLQAISLFYFGHYRRWLYFFLASYLFCAIGFLTKGFPSLVFQVFTLLAVCVYHRSIKYLFRWQHLAGISIFLIVTGVYLYFFSFYNPPQRLLINLLNESFKKSAVGERSEKLWSKAFTYPALILKFLLPWSLLLLLLVKKIRLHIWSNPLVRFSILFIIFNIGVYWFTGRPKLRYVYMFLPFFYTILAYLYWKYKSHYFSTISKFLKYTGFLFLLILGGVVVLPFFLNVSIFWVVLMAVALLIFSYNYFRQSRFSIWFFIIGVVLTRLVYAALIVPVEHERSSMRYDLFIKEIGMANNHQPVTYWSPADSLDFVIDVKINKWEYESLASPPEFHYQLPYYYHRATGDIMQYASSIQPNQTYLTFKGWLKDSSVTVLWTSHDLKVGDALILFKK</sequence>
<dbReference type="EMBL" id="JAOTIF010000009">
    <property type="protein sequence ID" value="MCU7550017.1"/>
    <property type="molecule type" value="Genomic_DNA"/>
</dbReference>
<reference evidence="10" key="1">
    <citation type="submission" date="2022-09" db="EMBL/GenBank/DDBJ databases">
        <authorList>
            <person name="Yuan C."/>
            <person name="Ke Z."/>
        </authorList>
    </citation>
    <scope>NUCLEOTIDE SEQUENCE</scope>
    <source>
        <strain evidence="10">LB-8</strain>
    </source>
</reference>
<feature type="transmembrane region" description="Helical" evidence="8">
    <location>
        <begin position="118"/>
        <end position="138"/>
    </location>
</feature>
<dbReference type="PANTHER" id="PTHR33908:SF3">
    <property type="entry name" value="UNDECAPRENYL PHOSPHATE-ALPHA-4-AMINO-4-DEOXY-L-ARABINOSE ARABINOSYL TRANSFERASE"/>
    <property type="match status" value="1"/>
</dbReference>
<comment type="subcellular location">
    <subcellularLocation>
        <location evidence="1">Cell membrane</location>
        <topology evidence="1">Multi-pass membrane protein</topology>
    </subcellularLocation>
</comment>
<evidence type="ECO:0000256" key="7">
    <source>
        <dbReference type="ARBA" id="ARBA00023136"/>
    </source>
</evidence>
<evidence type="ECO:0000313" key="11">
    <source>
        <dbReference type="Proteomes" id="UP001155483"/>
    </source>
</evidence>
<dbReference type="EC" id="2.4.-.-" evidence="10"/>
<feature type="domain" description="Glycosyltransferase RgtA/B/C/D-like" evidence="9">
    <location>
        <begin position="68"/>
        <end position="229"/>
    </location>
</feature>
<comment type="caution">
    <text evidence="10">The sequence shown here is derived from an EMBL/GenBank/DDBJ whole genome shotgun (WGS) entry which is preliminary data.</text>
</comment>
<gene>
    <name evidence="10" type="ORF">OCK74_12870</name>
</gene>
<feature type="transmembrane region" description="Helical" evidence="8">
    <location>
        <begin position="302"/>
        <end position="320"/>
    </location>
</feature>
<keyword evidence="4 10" id="KW-0808">Transferase</keyword>
<dbReference type="GO" id="GO:0005886">
    <property type="term" value="C:plasma membrane"/>
    <property type="evidence" value="ECO:0007669"/>
    <property type="project" value="UniProtKB-SubCell"/>
</dbReference>
<accession>A0A9X2XWM2</accession>
<organism evidence="10 11">
    <name type="scientific">Paraflavisolibacter caeni</name>
    <dbReference type="NCBI Taxonomy" id="2982496"/>
    <lineage>
        <taxon>Bacteria</taxon>
        <taxon>Pseudomonadati</taxon>
        <taxon>Bacteroidota</taxon>
        <taxon>Chitinophagia</taxon>
        <taxon>Chitinophagales</taxon>
        <taxon>Chitinophagaceae</taxon>
        <taxon>Paraflavisolibacter</taxon>
    </lineage>
</organism>
<dbReference type="GO" id="GO:0009103">
    <property type="term" value="P:lipopolysaccharide biosynthetic process"/>
    <property type="evidence" value="ECO:0007669"/>
    <property type="project" value="UniProtKB-ARBA"/>
</dbReference>
<keyword evidence="3 10" id="KW-0328">Glycosyltransferase</keyword>
<feature type="transmembrane region" description="Helical" evidence="8">
    <location>
        <begin position="408"/>
        <end position="427"/>
    </location>
</feature>